<organism evidence="4 5">
    <name type="scientific">Mytilus galloprovincialis</name>
    <name type="common">Mediterranean mussel</name>
    <dbReference type="NCBI Taxonomy" id="29158"/>
    <lineage>
        <taxon>Eukaryota</taxon>
        <taxon>Metazoa</taxon>
        <taxon>Spiralia</taxon>
        <taxon>Lophotrochozoa</taxon>
        <taxon>Mollusca</taxon>
        <taxon>Bivalvia</taxon>
        <taxon>Autobranchia</taxon>
        <taxon>Pteriomorphia</taxon>
        <taxon>Mytilida</taxon>
        <taxon>Mytiloidea</taxon>
        <taxon>Mytilidae</taxon>
        <taxon>Mytilinae</taxon>
        <taxon>Mytilus</taxon>
    </lineage>
</organism>
<dbReference type="EMBL" id="UYJE01006570">
    <property type="protein sequence ID" value="VDI47036.1"/>
    <property type="molecule type" value="Genomic_DNA"/>
</dbReference>
<dbReference type="OrthoDB" id="10000497at2759"/>
<gene>
    <name evidence="4" type="ORF">MGAL_10B050210</name>
</gene>
<evidence type="ECO:0000313" key="5">
    <source>
        <dbReference type="Proteomes" id="UP000596742"/>
    </source>
</evidence>
<dbReference type="SUPFAM" id="SSF50630">
    <property type="entry name" value="Acid proteases"/>
    <property type="match status" value="1"/>
</dbReference>
<dbReference type="InterPro" id="IPR001969">
    <property type="entry name" value="Aspartic_peptidase_AS"/>
</dbReference>
<evidence type="ECO:0000313" key="4">
    <source>
        <dbReference type="EMBL" id="VDI47036.1"/>
    </source>
</evidence>
<dbReference type="AlphaFoldDB" id="A0A8B6FEW5"/>
<evidence type="ECO:0000256" key="1">
    <source>
        <dbReference type="ARBA" id="ARBA00022801"/>
    </source>
</evidence>
<dbReference type="PROSITE" id="PS00141">
    <property type="entry name" value="ASP_PROTEASE"/>
    <property type="match status" value="1"/>
</dbReference>
<accession>A0A8B6FEW5</accession>
<evidence type="ECO:0000259" key="3">
    <source>
        <dbReference type="PROSITE" id="PS50175"/>
    </source>
</evidence>
<reference evidence="4" key="1">
    <citation type="submission" date="2018-11" db="EMBL/GenBank/DDBJ databases">
        <authorList>
            <person name="Alioto T."/>
            <person name="Alioto T."/>
        </authorList>
    </citation>
    <scope>NUCLEOTIDE SEQUENCE</scope>
</reference>
<feature type="region of interest" description="Disordered" evidence="2">
    <location>
        <begin position="33"/>
        <end position="56"/>
    </location>
</feature>
<name>A0A8B6FEW5_MYTGA</name>
<dbReference type="PROSITE" id="PS50175">
    <property type="entry name" value="ASP_PROT_RETROV"/>
    <property type="match status" value="1"/>
</dbReference>
<sequence length="219" mass="24733">METVRQLATSFRKPDNQSVQNEIRELRDLLERSMLKDSKPTSSTTHPIRRRESGIDRERRPVYKIGRGQGLFIPIEVNSKKVDVIVDTGADVTVLSRSFANDIGLSGTTGMKACLLNAESWKEMEADMNVVAKLRRGKNEIIWQVCIAPIRNDILIGMDLLKEVDGIIMARQGDLLIKDELIPGRYRKETDYQISRPKSHGCNGNHFGAHGREQCDCRG</sequence>
<keyword evidence="5" id="KW-1185">Reference proteome</keyword>
<dbReference type="InterPro" id="IPR021109">
    <property type="entry name" value="Peptidase_aspartic_dom_sf"/>
</dbReference>
<proteinExistence type="predicted"/>
<dbReference type="Proteomes" id="UP000596742">
    <property type="component" value="Unassembled WGS sequence"/>
</dbReference>
<dbReference type="InterPro" id="IPR001995">
    <property type="entry name" value="Peptidase_A2_cat"/>
</dbReference>
<keyword evidence="1" id="KW-0378">Hydrolase</keyword>
<comment type="caution">
    <text evidence="4">The sequence shown here is derived from an EMBL/GenBank/DDBJ whole genome shotgun (WGS) entry which is preliminary data.</text>
</comment>
<feature type="domain" description="Peptidase A2" evidence="3">
    <location>
        <begin position="82"/>
        <end position="97"/>
    </location>
</feature>
<dbReference type="GO" id="GO:0006508">
    <property type="term" value="P:proteolysis"/>
    <property type="evidence" value="ECO:0007669"/>
    <property type="project" value="InterPro"/>
</dbReference>
<dbReference type="GO" id="GO:0004190">
    <property type="term" value="F:aspartic-type endopeptidase activity"/>
    <property type="evidence" value="ECO:0007669"/>
    <property type="project" value="InterPro"/>
</dbReference>
<dbReference type="Pfam" id="PF13975">
    <property type="entry name" value="gag-asp_proteas"/>
    <property type="match status" value="1"/>
</dbReference>
<dbReference type="Gene3D" id="2.40.70.10">
    <property type="entry name" value="Acid Proteases"/>
    <property type="match status" value="1"/>
</dbReference>
<evidence type="ECO:0000256" key="2">
    <source>
        <dbReference type="SAM" id="MobiDB-lite"/>
    </source>
</evidence>
<protein>
    <recommendedName>
        <fullName evidence="3">Peptidase A2 domain-containing protein</fullName>
    </recommendedName>
</protein>